<evidence type="ECO:0000256" key="17">
    <source>
        <dbReference type="PIRSR" id="PIRSR006337-3"/>
    </source>
</evidence>
<comment type="subcellular location">
    <subcellularLocation>
        <location evidence="1 15">Cytoplasm</location>
    </subcellularLocation>
</comment>
<comment type="similarity">
    <text evidence="3 14">Belongs to the glycosyl hydrolase 13 family.</text>
</comment>
<dbReference type="GO" id="GO:0005992">
    <property type="term" value="P:trehalose biosynthetic process"/>
    <property type="evidence" value="ECO:0007669"/>
    <property type="project" value="UniProtKB-UniRule"/>
</dbReference>
<dbReference type="SUPFAM" id="SSF51445">
    <property type="entry name" value="(Trans)glycosidases"/>
    <property type="match status" value="1"/>
</dbReference>
<dbReference type="InterPro" id="IPR022567">
    <property type="entry name" value="DUF3459"/>
</dbReference>
<evidence type="ECO:0000256" key="2">
    <source>
        <dbReference type="ARBA" id="ARBA00005199"/>
    </source>
</evidence>
<feature type="domain" description="Glycosyl hydrolase family 13 catalytic" evidence="18">
    <location>
        <begin position="113"/>
        <end position="453"/>
    </location>
</feature>
<dbReference type="EMBL" id="JACIIG010000017">
    <property type="protein sequence ID" value="MBB4570909.1"/>
    <property type="molecule type" value="Genomic_DNA"/>
</dbReference>
<comment type="pathway">
    <text evidence="2 14">Glycan biosynthesis; trehalose biosynthesis.</text>
</comment>
<evidence type="ECO:0000256" key="15">
    <source>
        <dbReference type="PIRSR" id="PIRSR006337-1"/>
    </source>
</evidence>
<dbReference type="Pfam" id="PF00128">
    <property type="entry name" value="Alpha-amylase"/>
    <property type="match status" value="1"/>
</dbReference>
<reference evidence="19 20" key="1">
    <citation type="submission" date="2020-08" db="EMBL/GenBank/DDBJ databases">
        <title>Genomic Encyclopedia of Type Strains, Phase IV (KMG-V): Genome sequencing to study the core and pangenomes of soil and plant-associated prokaryotes.</title>
        <authorList>
            <person name="Whitman W."/>
        </authorList>
    </citation>
    <scope>NUCLEOTIDE SEQUENCE [LARGE SCALE GENOMIC DNA]</scope>
    <source>
        <strain evidence="19 20">SEMIA 492</strain>
    </source>
</reference>
<organism evidence="19 20">
    <name type="scientific">Rhizobium leucaenae</name>
    <dbReference type="NCBI Taxonomy" id="29450"/>
    <lineage>
        <taxon>Bacteria</taxon>
        <taxon>Pseudomonadati</taxon>
        <taxon>Pseudomonadota</taxon>
        <taxon>Alphaproteobacteria</taxon>
        <taxon>Hyphomicrobiales</taxon>
        <taxon>Rhizobiaceae</taxon>
        <taxon>Rhizobium/Agrobacterium group</taxon>
        <taxon>Rhizobium</taxon>
    </lineage>
</organism>
<evidence type="ECO:0000256" key="16">
    <source>
        <dbReference type="PIRSR" id="PIRSR006337-2"/>
    </source>
</evidence>
<comment type="caution">
    <text evidence="19">The sequence shown here is derived from an EMBL/GenBank/DDBJ whole genome shotgun (WGS) entry which is preliminary data.</text>
</comment>
<gene>
    <name evidence="19" type="ORF">GGE60_005066</name>
</gene>
<dbReference type="RefSeq" id="WP_065091876.1">
    <property type="nucleotide sequence ID" value="NZ_JACIIG010000017.1"/>
</dbReference>
<dbReference type="CDD" id="cd02853">
    <property type="entry name" value="E_set_MTHase_like_N"/>
    <property type="match status" value="1"/>
</dbReference>
<evidence type="ECO:0000256" key="12">
    <source>
        <dbReference type="ARBA" id="ARBA00034013"/>
    </source>
</evidence>
<comment type="catalytic activity">
    <reaction evidence="12 14">
        <text>hydrolysis of (1-&gt;4)-alpha-D-glucosidic linkage in 4-alpha-D-[(1-&gt;4)-alpha-D-glucanosyl]n trehalose to yield trehalose and (1-&gt;4)-alpha-D-glucan.</text>
        <dbReference type="EC" id="3.2.1.141"/>
    </reaction>
</comment>
<evidence type="ECO:0000256" key="7">
    <source>
        <dbReference type="ARBA" id="ARBA00022801"/>
    </source>
</evidence>
<keyword evidence="19" id="KW-0808">Transferase</keyword>
<feature type="binding site" evidence="16">
    <location>
        <begin position="320"/>
        <end position="324"/>
    </location>
    <ligand>
        <name>substrate</name>
    </ligand>
</feature>
<dbReference type="InterPro" id="IPR006047">
    <property type="entry name" value="GH13_cat_dom"/>
</dbReference>
<keyword evidence="6" id="KW-0963">Cytoplasm</keyword>
<evidence type="ECO:0000256" key="11">
    <source>
        <dbReference type="ARBA" id="ARBA00033284"/>
    </source>
</evidence>
<feature type="binding site" evidence="16">
    <location>
        <begin position="389"/>
        <end position="394"/>
    </location>
    <ligand>
        <name>substrate</name>
    </ligand>
</feature>
<evidence type="ECO:0000256" key="4">
    <source>
        <dbReference type="ARBA" id="ARBA00012268"/>
    </source>
</evidence>
<dbReference type="GO" id="GO:0016757">
    <property type="term" value="F:glycosyltransferase activity"/>
    <property type="evidence" value="ECO:0007669"/>
    <property type="project" value="UniProtKB-KW"/>
</dbReference>
<keyword evidence="19" id="KW-0328">Glycosyltransferase</keyword>
<dbReference type="InterPro" id="IPR013783">
    <property type="entry name" value="Ig-like_fold"/>
</dbReference>
<evidence type="ECO:0000256" key="6">
    <source>
        <dbReference type="ARBA" id="ARBA00022490"/>
    </source>
</evidence>
<dbReference type="Pfam" id="PF11941">
    <property type="entry name" value="DUF3459"/>
    <property type="match status" value="1"/>
</dbReference>
<dbReference type="Proteomes" id="UP000543836">
    <property type="component" value="Unassembled WGS sequence"/>
</dbReference>
<dbReference type="AlphaFoldDB" id="A0A7W6ZY54"/>
<dbReference type="CDD" id="cd11325">
    <property type="entry name" value="AmyAc_GTHase"/>
    <property type="match status" value="1"/>
</dbReference>
<accession>A0A7W6ZY54</accession>
<dbReference type="GO" id="GO:0033942">
    <property type="term" value="F:4-alpha-D-(1-&gt;4)-alpha-D-glucanotrehalose trehalohydrolase activity"/>
    <property type="evidence" value="ECO:0007669"/>
    <property type="project" value="UniProtKB-EC"/>
</dbReference>
<evidence type="ECO:0000256" key="1">
    <source>
        <dbReference type="ARBA" id="ARBA00004496"/>
    </source>
</evidence>
<feature type="active site" description="Proton donor" evidence="15">
    <location>
        <position position="294"/>
    </location>
</feature>
<feature type="binding site" evidence="16">
    <location>
        <begin position="257"/>
        <end position="262"/>
    </location>
    <ligand>
        <name>substrate</name>
    </ligand>
</feature>
<dbReference type="GO" id="GO:0005737">
    <property type="term" value="C:cytoplasm"/>
    <property type="evidence" value="ECO:0007669"/>
    <property type="project" value="UniProtKB-SubCell"/>
</dbReference>
<dbReference type="NCBIfam" id="TIGR02402">
    <property type="entry name" value="trehalose_TreZ"/>
    <property type="match status" value="1"/>
</dbReference>
<name>A0A7W6ZY54_9HYPH</name>
<dbReference type="SMART" id="SM00642">
    <property type="entry name" value="Aamy"/>
    <property type="match status" value="1"/>
</dbReference>
<evidence type="ECO:0000256" key="3">
    <source>
        <dbReference type="ARBA" id="ARBA00008061"/>
    </source>
</evidence>
<evidence type="ECO:0000256" key="5">
    <source>
        <dbReference type="ARBA" id="ARBA00015938"/>
    </source>
</evidence>
<proteinExistence type="inferred from homology"/>
<protein>
    <recommendedName>
        <fullName evidence="5 13">Malto-oligosyltrehalose trehalohydrolase</fullName>
        <shortName evidence="14">MTHase</shortName>
        <ecNumber evidence="4 13">3.2.1.141</ecNumber>
    </recommendedName>
    <alternativeName>
        <fullName evidence="11 14">4-alpha-D-((1-&gt;4)-alpha-D-glucano)trehalose trehalohydrolase</fullName>
    </alternativeName>
    <alternativeName>
        <fullName evidence="10 14">Maltooligosyl trehalose trehalohydrolase</fullName>
    </alternativeName>
</protein>
<evidence type="ECO:0000256" key="9">
    <source>
        <dbReference type="ARBA" id="ARBA00023295"/>
    </source>
</evidence>
<dbReference type="PANTHER" id="PTHR43002">
    <property type="entry name" value="GLYCOGEN DEBRANCHING ENZYME"/>
    <property type="match status" value="1"/>
</dbReference>
<evidence type="ECO:0000313" key="20">
    <source>
        <dbReference type="Proteomes" id="UP000543836"/>
    </source>
</evidence>
<dbReference type="Gene3D" id="3.20.20.80">
    <property type="entry name" value="Glycosidases"/>
    <property type="match status" value="1"/>
</dbReference>
<keyword evidence="9 14" id="KW-0326">Glycosidase</keyword>
<evidence type="ECO:0000256" key="10">
    <source>
        <dbReference type="ARBA" id="ARBA00032057"/>
    </source>
</evidence>
<feature type="active site" description="Nucleophile" evidence="15">
    <location>
        <position position="259"/>
    </location>
</feature>
<keyword evidence="8" id="KW-0119">Carbohydrate metabolism</keyword>
<dbReference type="InterPro" id="IPR017853">
    <property type="entry name" value="GH"/>
</dbReference>
<sequence>MQDSFTFGPDIKAHSVTFRLWAPLQDRLKVSIESRGEWEMRPQQDGWHVAEVAEARPGDLYKFILPDGTEVPDPASRFQPNDVHGPSELIDHAFEWRVQHWEGRPWEEIVIYELHVGAFTEAGTFLSAIEKLDHLQRLGITAIQLMPLSDFPGRYNWGYDGVLPYAPDGSYGRPEDLKTLVDAAHERGICVFLDVVYNHFGPEGNYLPLYAPIFNDRHQSPWGNGLNYDGEGSRFVREFVIQNAIYWLSVFRIDGLRFDAVHAIKDDSDPHVLRELADSLRRAFPERHIHLILENEDNNSDLLARDPDGKPHHFTAQWNDDIHHAFHVAATGETFGYYQDYVDYRAHLGRALAEGFVFQGEDMRYRGRSRGSPSAGLPPTAFISFIQNHDQIGNRAMGDRMVASRSIDAIKAIAAIYLLSPQIPMLFMGEEWGTTAPFPFFCDLGEELNSKVRLGRKEELSRLPGFDAEDAPDPTSQGTFRSAKLRWDEAEKDNALNAYYERLITLRREKIVPLLKHAKGHSAIHEKGGPLVRVTWRLGQTTLGLVANLSDEAVAAAIPPEAQTLFTSGSISSGQIGPWTVAWGLSSVILDDQGGNRHIQSVNRQSSA</sequence>
<dbReference type="OrthoDB" id="9800174at2"/>
<dbReference type="PIRSF" id="PIRSF006337">
    <property type="entry name" value="Trehalose_TreZ"/>
    <property type="match status" value="1"/>
</dbReference>
<keyword evidence="20" id="KW-1185">Reference proteome</keyword>
<evidence type="ECO:0000256" key="13">
    <source>
        <dbReference type="NCBIfam" id="TIGR02402"/>
    </source>
</evidence>
<dbReference type="Gene3D" id="1.10.10.760">
    <property type="entry name" value="E-set domains of sugar-utilizing enzymes"/>
    <property type="match status" value="1"/>
</dbReference>
<keyword evidence="7 14" id="KW-0378">Hydrolase</keyword>
<dbReference type="SUPFAM" id="SSF81296">
    <property type="entry name" value="E set domains"/>
    <property type="match status" value="1"/>
</dbReference>
<dbReference type="InterPro" id="IPR014756">
    <property type="entry name" value="Ig_E-set"/>
</dbReference>
<evidence type="ECO:0000313" key="19">
    <source>
        <dbReference type="EMBL" id="MBB4570909.1"/>
    </source>
</evidence>
<evidence type="ECO:0000259" key="18">
    <source>
        <dbReference type="SMART" id="SM00642"/>
    </source>
</evidence>
<dbReference type="Gene3D" id="2.60.40.10">
    <property type="entry name" value="Immunoglobulins"/>
    <property type="match status" value="1"/>
</dbReference>
<dbReference type="InterPro" id="IPR044901">
    <property type="entry name" value="Trehalose_TreZ_E-set_sf"/>
</dbReference>
<feature type="site" description="Transition state stabilizer" evidence="17">
    <location>
        <position position="390"/>
    </location>
</feature>
<dbReference type="InterPro" id="IPR012768">
    <property type="entry name" value="Trehalose_TreZ"/>
</dbReference>
<dbReference type="EC" id="3.2.1.141" evidence="4 13"/>
<evidence type="ECO:0000256" key="14">
    <source>
        <dbReference type="PIRNR" id="PIRNR006337"/>
    </source>
</evidence>
<evidence type="ECO:0000256" key="8">
    <source>
        <dbReference type="ARBA" id="ARBA00023277"/>
    </source>
</evidence>
<dbReference type="UniPathway" id="UPA00299"/>